<name>A0A1Y1VF47_9FUNG</name>
<evidence type="ECO:0000256" key="1">
    <source>
        <dbReference type="SAM" id="Phobius"/>
    </source>
</evidence>
<keyword evidence="1" id="KW-0812">Transmembrane</keyword>
<dbReference type="Proteomes" id="UP000193719">
    <property type="component" value="Unassembled WGS sequence"/>
</dbReference>
<accession>A0A1Y1VF47</accession>
<reference evidence="2 3" key="1">
    <citation type="submission" date="2016-08" db="EMBL/GenBank/DDBJ databases">
        <title>Genomes of anaerobic fungi encode conserved fungal cellulosomes for biomass hydrolysis.</title>
        <authorList>
            <consortium name="DOE Joint Genome Institute"/>
            <person name="Haitjema C.H."/>
            <person name="Gilmore S.P."/>
            <person name="Henske J.K."/>
            <person name="Solomon K.V."/>
            <person name="De Groot R."/>
            <person name="Kuo A."/>
            <person name="Mondo S.J."/>
            <person name="Salamov A.A."/>
            <person name="Labutti K."/>
            <person name="Zhao Z."/>
            <person name="Chiniquy J."/>
            <person name="Barry K."/>
            <person name="Brewer H.M."/>
            <person name="Purvine S.O."/>
            <person name="Wright A.T."/>
            <person name="Boxma B."/>
            <person name="Van Alen T."/>
            <person name="Hackstein J.H."/>
            <person name="Baker S.E."/>
            <person name="Grigoriev I.V."/>
            <person name="O'Malley M.A."/>
        </authorList>
    </citation>
    <scope>NUCLEOTIDE SEQUENCE [LARGE SCALE GENOMIC DNA]</scope>
    <source>
        <strain evidence="3">finn</strain>
    </source>
</reference>
<proteinExistence type="predicted"/>
<comment type="caution">
    <text evidence="2">The sequence shown here is derived from an EMBL/GenBank/DDBJ whole genome shotgun (WGS) entry which is preliminary data.</text>
</comment>
<protein>
    <submittedName>
        <fullName evidence="2">Uncharacterized protein</fullName>
    </submittedName>
</protein>
<evidence type="ECO:0000313" key="3">
    <source>
        <dbReference type="Proteomes" id="UP000193719"/>
    </source>
</evidence>
<keyword evidence="3" id="KW-1185">Reference proteome</keyword>
<keyword evidence="1" id="KW-1133">Transmembrane helix</keyword>
<sequence>MIILKSFNHPLHHRKIYYHLLNYYHYSFQKDHLILENLILLKILFFHFLNYFFCFYDFFHLTFSFRYYIY</sequence>
<gene>
    <name evidence="2" type="ORF">BCR36DRAFT_10819</name>
</gene>
<keyword evidence="1" id="KW-0472">Membrane</keyword>
<evidence type="ECO:0000313" key="2">
    <source>
        <dbReference type="EMBL" id="ORX54736.1"/>
    </source>
</evidence>
<organism evidence="2 3">
    <name type="scientific">Piromyces finnis</name>
    <dbReference type="NCBI Taxonomy" id="1754191"/>
    <lineage>
        <taxon>Eukaryota</taxon>
        <taxon>Fungi</taxon>
        <taxon>Fungi incertae sedis</taxon>
        <taxon>Chytridiomycota</taxon>
        <taxon>Chytridiomycota incertae sedis</taxon>
        <taxon>Neocallimastigomycetes</taxon>
        <taxon>Neocallimastigales</taxon>
        <taxon>Neocallimastigaceae</taxon>
        <taxon>Piromyces</taxon>
    </lineage>
</organism>
<dbReference type="AlphaFoldDB" id="A0A1Y1VF47"/>
<feature type="transmembrane region" description="Helical" evidence="1">
    <location>
        <begin position="39"/>
        <end position="59"/>
    </location>
</feature>
<dbReference type="EMBL" id="MCFH01000010">
    <property type="protein sequence ID" value="ORX54736.1"/>
    <property type="molecule type" value="Genomic_DNA"/>
</dbReference>
<reference evidence="2 3" key="2">
    <citation type="submission" date="2016-08" db="EMBL/GenBank/DDBJ databases">
        <title>Pervasive Adenine N6-methylation of Active Genes in Fungi.</title>
        <authorList>
            <consortium name="DOE Joint Genome Institute"/>
            <person name="Mondo S.J."/>
            <person name="Dannebaum R.O."/>
            <person name="Kuo R.C."/>
            <person name="Labutti K."/>
            <person name="Haridas S."/>
            <person name="Kuo A."/>
            <person name="Salamov A."/>
            <person name="Ahrendt S.R."/>
            <person name="Lipzen A."/>
            <person name="Sullivan W."/>
            <person name="Andreopoulos W.B."/>
            <person name="Clum A."/>
            <person name="Lindquist E."/>
            <person name="Daum C."/>
            <person name="Ramamoorthy G.K."/>
            <person name="Gryganskyi A."/>
            <person name="Culley D."/>
            <person name="Magnuson J.K."/>
            <person name="James T.Y."/>
            <person name="O'Malley M.A."/>
            <person name="Stajich J.E."/>
            <person name="Spatafora J.W."/>
            <person name="Visel A."/>
            <person name="Grigoriev I.V."/>
        </authorList>
    </citation>
    <scope>NUCLEOTIDE SEQUENCE [LARGE SCALE GENOMIC DNA]</scope>
    <source>
        <strain evidence="3">finn</strain>
    </source>
</reference>